<sequence>MNYQETYQETRAKSISKKLTRRNFNVLICRTLTEAKEQALSLIEGDKTVAFGGSQTLGEVGIIDALYEREQLIIDRGLAENLEERHRLMKQSLLADYYLTSVNGISEDGVLVNIDNIGNRVAALTYGPDKVIAFVGVNKVYGSLETTIEMVRKRTAPLNSFRLELQTTPCVKTGNCGDCLKEECICNIISLTRRSALTDRIHIFLILEEAGF</sequence>
<dbReference type="PANTHER" id="PTHR36179:SF2">
    <property type="entry name" value="LUD DOMAIN-CONTAINING PROTEIN"/>
    <property type="match status" value="1"/>
</dbReference>
<gene>
    <name evidence="3" type="ORF">A5889_001423</name>
    <name evidence="2" type="ORF">A5889_001655</name>
</gene>
<name>A0A200J6T3_9ENTE</name>
<evidence type="ECO:0000313" key="3">
    <source>
        <dbReference type="EMBL" id="WYJ93921.1"/>
    </source>
</evidence>
<dbReference type="EMBL" id="CP147246">
    <property type="protein sequence ID" value="WYJ93921.1"/>
    <property type="molecule type" value="Genomic_DNA"/>
</dbReference>
<accession>A0A200J6T3</accession>
<evidence type="ECO:0000259" key="1">
    <source>
        <dbReference type="Pfam" id="PF02589"/>
    </source>
</evidence>
<protein>
    <recommendedName>
        <fullName evidence="1">LUD domain-containing protein</fullName>
    </recommendedName>
</protein>
<dbReference type="Pfam" id="PF02589">
    <property type="entry name" value="LUD_dom"/>
    <property type="match status" value="1"/>
</dbReference>
<reference evidence="2" key="1">
    <citation type="submission" date="2017-05" db="EMBL/GenBank/DDBJ databases">
        <title>The Genome Sequence of Enterococcus sp. 9D6_DIV0238.</title>
        <authorList>
            <consortium name="The Broad Institute Genomics Platform"/>
            <consortium name="The Broad Institute Genomic Center for Infectious Diseases"/>
            <person name="Earl A."/>
            <person name="Manson A."/>
            <person name="Schwartman J."/>
            <person name="Gilmore M."/>
            <person name="Abouelleil A."/>
            <person name="Cao P."/>
            <person name="Chapman S."/>
            <person name="Cusick C."/>
            <person name="Shea T."/>
            <person name="Young S."/>
            <person name="Neafsey D."/>
            <person name="Nusbaum C."/>
            <person name="Birren B."/>
        </authorList>
    </citation>
    <scope>NUCLEOTIDE SEQUENCE [LARGE SCALE GENOMIC DNA]</scope>
    <source>
        <strain evidence="2">9D6_DIV0238</strain>
    </source>
</reference>
<dbReference type="EMBL" id="NIBQ01000002">
    <property type="protein sequence ID" value="OUZ32946.1"/>
    <property type="molecule type" value="Genomic_DNA"/>
</dbReference>
<dbReference type="Proteomes" id="UP000196151">
    <property type="component" value="Chromosome"/>
</dbReference>
<proteinExistence type="predicted"/>
<organism evidence="2">
    <name type="scientific">Candidatus Enterococcus dunnyi</name>
    <dbReference type="NCBI Taxonomy" id="1834192"/>
    <lineage>
        <taxon>Bacteria</taxon>
        <taxon>Bacillati</taxon>
        <taxon>Bacillota</taxon>
        <taxon>Bacilli</taxon>
        <taxon>Lactobacillales</taxon>
        <taxon>Enterococcaceae</taxon>
        <taxon>Enterococcus</taxon>
    </lineage>
</organism>
<dbReference type="InterPro" id="IPR003741">
    <property type="entry name" value="LUD_dom"/>
</dbReference>
<reference evidence="3" key="3">
    <citation type="submission" date="2024-03" db="EMBL/GenBank/DDBJ databases">
        <title>The Genome Sequence of Enterococcus sp. DIV0238c.</title>
        <authorList>
            <consortium name="The Broad Institute Genomics Platform"/>
            <consortium name="The Broad Institute Microbial Omics Core"/>
            <consortium name="The Broad Institute Genomic Center for Infectious Diseases"/>
            <person name="Earl A."/>
            <person name="Manson A."/>
            <person name="Gilmore M."/>
            <person name="Schwartman J."/>
            <person name="Shea T."/>
            <person name="Abouelleil A."/>
            <person name="Cao P."/>
            <person name="Chapman S."/>
            <person name="Cusick C."/>
            <person name="Young S."/>
            <person name="Neafsey D."/>
            <person name="Nusbaum C."/>
            <person name="Birren B."/>
        </authorList>
    </citation>
    <scope>NUCLEOTIDE SEQUENCE</scope>
    <source>
        <strain evidence="3">9D6_DIV0238</strain>
    </source>
</reference>
<evidence type="ECO:0000313" key="2">
    <source>
        <dbReference type="EMBL" id="OUZ32946.1"/>
    </source>
</evidence>
<dbReference type="AlphaFoldDB" id="A0A200J6T3"/>
<dbReference type="RefSeq" id="WP_087640776.1">
    <property type="nucleotide sequence ID" value="NZ_CP147246.1"/>
</dbReference>
<keyword evidence="4" id="KW-1185">Reference proteome</keyword>
<dbReference type="OrthoDB" id="9809147at2"/>
<reference evidence="3" key="2">
    <citation type="submission" date="2017-05" db="EMBL/GenBank/DDBJ databases">
        <authorList>
            <consortium name="The Broad Institute Genomics Platform"/>
            <consortium name="The Broad Institute Genomic Center for Infectious Diseases"/>
            <person name="Earl A."/>
            <person name="Manson A."/>
            <person name="Schwartman J."/>
            <person name="Gilmore M."/>
            <person name="Abouelleil A."/>
            <person name="Cao P."/>
            <person name="Chapman S."/>
            <person name="Cusick C."/>
            <person name="Shea T."/>
            <person name="Young S."/>
            <person name="Neafsey D."/>
            <person name="Nusbaum C."/>
            <person name="Birren B."/>
        </authorList>
    </citation>
    <scope>NUCLEOTIDE SEQUENCE</scope>
    <source>
        <strain evidence="3">9D6_DIV0238</strain>
    </source>
</reference>
<feature type="domain" description="LUD" evidence="1">
    <location>
        <begin position="15"/>
        <end position="206"/>
    </location>
</feature>
<evidence type="ECO:0000313" key="4">
    <source>
        <dbReference type="Proteomes" id="UP000196151"/>
    </source>
</evidence>
<dbReference type="PANTHER" id="PTHR36179">
    <property type="entry name" value="LUD_DOM DOMAIN-CONTAINING PROTEIN"/>
    <property type="match status" value="1"/>
</dbReference>